<dbReference type="Proteomes" id="UP000250275">
    <property type="component" value="Unassembled WGS sequence"/>
</dbReference>
<feature type="transmembrane region" description="Helical" evidence="2">
    <location>
        <begin position="47"/>
        <end position="64"/>
    </location>
</feature>
<feature type="transmembrane region" description="Helical" evidence="2">
    <location>
        <begin position="99"/>
        <end position="122"/>
    </location>
</feature>
<evidence type="ECO:0000256" key="1">
    <source>
        <dbReference type="SAM" id="MobiDB-lite"/>
    </source>
</evidence>
<keyword evidence="4" id="KW-1185">Reference proteome</keyword>
<evidence type="ECO:0000256" key="2">
    <source>
        <dbReference type="SAM" id="Phobius"/>
    </source>
</evidence>
<name>A0A310SQA3_9HYME</name>
<dbReference type="AlphaFoldDB" id="A0A310SQA3"/>
<keyword evidence="2" id="KW-1133">Transmembrane helix</keyword>
<accession>A0A310SQA3</accession>
<dbReference type="EMBL" id="KQ760343">
    <property type="protein sequence ID" value="OAD60853.1"/>
    <property type="molecule type" value="Genomic_DNA"/>
</dbReference>
<organism evidence="3 4">
    <name type="scientific">Eufriesea mexicana</name>
    <dbReference type="NCBI Taxonomy" id="516756"/>
    <lineage>
        <taxon>Eukaryota</taxon>
        <taxon>Metazoa</taxon>
        <taxon>Ecdysozoa</taxon>
        <taxon>Arthropoda</taxon>
        <taxon>Hexapoda</taxon>
        <taxon>Insecta</taxon>
        <taxon>Pterygota</taxon>
        <taxon>Neoptera</taxon>
        <taxon>Endopterygota</taxon>
        <taxon>Hymenoptera</taxon>
        <taxon>Apocrita</taxon>
        <taxon>Aculeata</taxon>
        <taxon>Apoidea</taxon>
        <taxon>Anthophila</taxon>
        <taxon>Apidae</taxon>
        <taxon>Eufriesea</taxon>
    </lineage>
</organism>
<reference evidence="3 4" key="1">
    <citation type="submission" date="2015-07" db="EMBL/GenBank/DDBJ databases">
        <title>The genome of Eufriesea mexicana.</title>
        <authorList>
            <person name="Pan H."/>
            <person name="Kapheim K."/>
        </authorList>
    </citation>
    <scope>NUCLEOTIDE SEQUENCE [LARGE SCALE GENOMIC DNA]</scope>
    <source>
        <strain evidence="3">0111107269</strain>
        <tissue evidence="3">Whole body</tissue>
    </source>
</reference>
<feature type="region of interest" description="Disordered" evidence="1">
    <location>
        <begin position="197"/>
        <end position="218"/>
    </location>
</feature>
<protein>
    <submittedName>
        <fullName evidence="3">Uncharacterized protein</fullName>
    </submittedName>
</protein>
<sequence>MLRRQETSNEDSYLSAGRPSNLLRTSFSSAKLETLYRASSLRQRRGGLEYFLISVLLYGIQTLVVPVQDLPARGFTAVFLGLNLGLLAWIEHNQRAKDAFWSVVPHVAWQLTIAHLLGQLYFKTTDVTPGDALGWLLLMLYLLFATLPLRLSLCVLLAIATTVVYILTVVGLSKAPSQIPIDILVGVASRLDLSERSMHPPRDKRLRQKRSLNGAPSSVRDQAFRGVHPCVDRGKLENRGRRNHRGVFPRFRAFRKALWSRIVPTGSPKWGADRSSGSSPPCFSSRGVQERRVDRVGIYSGVNCPGTSPVGVAVNPESARNDPGHGE</sequence>
<feature type="region of interest" description="Disordered" evidence="1">
    <location>
        <begin position="268"/>
        <end position="327"/>
    </location>
</feature>
<evidence type="ECO:0000313" key="3">
    <source>
        <dbReference type="EMBL" id="OAD60853.1"/>
    </source>
</evidence>
<evidence type="ECO:0000313" key="4">
    <source>
        <dbReference type="Proteomes" id="UP000250275"/>
    </source>
</evidence>
<proteinExistence type="predicted"/>
<feature type="transmembrane region" description="Helical" evidence="2">
    <location>
        <begin position="134"/>
        <end position="167"/>
    </location>
</feature>
<feature type="transmembrane region" description="Helical" evidence="2">
    <location>
        <begin position="70"/>
        <end position="90"/>
    </location>
</feature>
<feature type="compositionally biased region" description="Low complexity" evidence="1">
    <location>
        <begin position="274"/>
        <end position="287"/>
    </location>
</feature>
<gene>
    <name evidence="3" type="ORF">WN48_04668</name>
</gene>
<keyword evidence="2" id="KW-0812">Transmembrane</keyword>
<keyword evidence="2" id="KW-0472">Membrane</keyword>
<dbReference type="OrthoDB" id="10261550at2759"/>